<dbReference type="Proteomes" id="UP001358417">
    <property type="component" value="Unassembled WGS sequence"/>
</dbReference>
<dbReference type="GeneID" id="89969011"/>
<feature type="region of interest" description="Disordered" evidence="1">
    <location>
        <begin position="220"/>
        <end position="394"/>
    </location>
</feature>
<sequence length="441" mass="47664">MPPARVPSQQLNSLSGSPTTGTANTNNTTNNTASVRRSLFSAHLSRRPASGSQSSSQGSSTQPHLQPNQHPTAPDQEPSQHRLPRPTHATNAPAPGHAPPPTVSQIQAASRRYQHQRSVSTPSLSPSPPRLSPFHNLPPAAAFGHNVVDITTGGPPFAPTPPRHMTAAADTYDYDPTISPNRPLSPRSRETLFPNSSIIAVNPVTGRPILPHLPVLPGRLRLSDEDGGADHEDEGDEDPEGTPDAGIHHRRHHRHQPSDPDMIHTQSSTAAMMHAAAEDEASLEADEERRDRERIERMLREMMARQRARAKLGTTHKPSSTNMVGDGPPSGSSAVNVSSGGVRKRSTHQHHGRGQRHRHMSPLENGGGDEHDDEDHELYAAEDADSEESEAEREELMGLITASLRREVARAEDEGWMYGDSGMGVGGGWDGREEGLVGGYE</sequence>
<feature type="compositionally biased region" description="Basic and acidic residues" evidence="1">
    <location>
        <begin position="287"/>
        <end position="304"/>
    </location>
</feature>
<dbReference type="RefSeq" id="XP_064712279.1">
    <property type="nucleotide sequence ID" value="XM_064844419.1"/>
</dbReference>
<evidence type="ECO:0000313" key="2">
    <source>
        <dbReference type="EMBL" id="KAK5064955.1"/>
    </source>
</evidence>
<keyword evidence="3" id="KW-1185">Reference proteome</keyword>
<comment type="caution">
    <text evidence="2">The sequence shown here is derived from an EMBL/GenBank/DDBJ whole genome shotgun (WGS) entry which is preliminary data.</text>
</comment>
<evidence type="ECO:0000313" key="3">
    <source>
        <dbReference type="Proteomes" id="UP001358417"/>
    </source>
</evidence>
<accession>A0AAV9NU41</accession>
<dbReference type="EMBL" id="JAVRRD010000001">
    <property type="protein sequence ID" value="KAK5064955.1"/>
    <property type="molecule type" value="Genomic_DNA"/>
</dbReference>
<name>A0AAV9NU41_9EURO</name>
<organism evidence="2 3">
    <name type="scientific">Exophiala bonariae</name>
    <dbReference type="NCBI Taxonomy" id="1690606"/>
    <lineage>
        <taxon>Eukaryota</taxon>
        <taxon>Fungi</taxon>
        <taxon>Dikarya</taxon>
        <taxon>Ascomycota</taxon>
        <taxon>Pezizomycotina</taxon>
        <taxon>Eurotiomycetes</taxon>
        <taxon>Chaetothyriomycetidae</taxon>
        <taxon>Chaetothyriales</taxon>
        <taxon>Herpotrichiellaceae</taxon>
        <taxon>Exophiala</taxon>
    </lineage>
</organism>
<feature type="compositionally biased region" description="Polar residues" evidence="1">
    <location>
        <begin position="7"/>
        <end position="18"/>
    </location>
</feature>
<evidence type="ECO:0000256" key="1">
    <source>
        <dbReference type="SAM" id="MobiDB-lite"/>
    </source>
</evidence>
<feature type="compositionally biased region" description="Polar residues" evidence="1">
    <location>
        <begin position="61"/>
        <end position="71"/>
    </location>
</feature>
<feature type="compositionally biased region" description="Low complexity" evidence="1">
    <location>
        <begin position="50"/>
        <end position="60"/>
    </location>
</feature>
<feature type="region of interest" description="Disordered" evidence="1">
    <location>
        <begin position="416"/>
        <end position="441"/>
    </location>
</feature>
<feature type="compositionally biased region" description="Acidic residues" evidence="1">
    <location>
        <begin position="231"/>
        <end position="241"/>
    </location>
</feature>
<reference evidence="2 3" key="1">
    <citation type="submission" date="2023-08" db="EMBL/GenBank/DDBJ databases">
        <title>Black Yeasts Isolated from many extreme environments.</title>
        <authorList>
            <person name="Coleine C."/>
            <person name="Stajich J.E."/>
            <person name="Selbmann L."/>
        </authorList>
    </citation>
    <scope>NUCLEOTIDE SEQUENCE [LARGE SCALE GENOMIC DNA]</scope>
    <source>
        <strain evidence="2 3">CCFEE 5792</strain>
    </source>
</reference>
<feature type="compositionally biased region" description="Acidic residues" evidence="1">
    <location>
        <begin position="370"/>
        <end position="393"/>
    </location>
</feature>
<proteinExistence type="predicted"/>
<feature type="compositionally biased region" description="Basic residues" evidence="1">
    <location>
        <begin position="342"/>
        <end position="360"/>
    </location>
</feature>
<feature type="compositionally biased region" description="Low complexity" evidence="1">
    <location>
        <begin position="19"/>
        <end position="33"/>
    </location>
</feature>
<feature type="region of interest" description="Disordered" evidence="1">
    <location>
        <begin position="1"/>
        <end position="129"/>
    </location>
</feature>
<protein>
    <submittedName>
        <fullName evidence="2">Uncharacterized protein</fullName>
    </submittedName>
</protein>
<feature type="compositionally biased region" description="Low complexity" evidence="1">
    <location>
        <begin position="330"/>
        <end position="341"/>
    </location>
</feature>
<dbReference type="AlphaFoldDB" id="A0AAV9NU41"/>
<gene>
    <name evidence="2" type="ORF">LTR84_000789</name>
</gene>
<feature type="compositionally biased region" description="Basic and acidic residues" evidence="1">
    <location>
        <begin position="221"/>
        <end position="230"/>
    </location>
</feature>